<name>T1KNB9_TETUR</name>
<reference evidence="1" key="2">
    <citation type="submission" date="2015-06" db="UniProtKB">
        <authorList>
            <consortium name="EnsemblMetazoa"/>
        </authorList>
    </citation>
    <scope>IDENTIFICATION</scope>
</reference>
<protein>
    <submittedName>
        <fullName evidence="1">Uncharacterized protein</fullName>
    </submittedName>
</protein>
<dbReference type="EMBL" id="CAEY01000275">
    <property type="status" value="NOT_ANNOTATED_CDS"/>
    <property type="molecule type" value="Genomic_DNA"/>
</dbReference>
<accession>T1KNB9</accession>
<reference evidence="2" key="1">
    <citation type="submission" date="2011-08" db="EMBL/GenBank/DDBJ databases">
        <authorList>
            <person name="Rombauts S."/>
        </authorList>
    </citation>
    <scope>NUCLEOTIDE SEQUENCE</scope>
    <source>
        <strain evidence="2">London</strain>
    </source>
</reference>
<proteinExistence type="predicted"/>
<sequence length="27" mass="3200">MLRCEINVFKQRRLLNGNVIIELEIKG</sequence>
<organism evidence="1 2">
    <name type="scientific">Tetranychus urticae</name>
    <name type="common">Two-spotted spider mite</name>
    <dbReference type="NCBI Taxonomy" id="32264"/>
    <lineage>
        <taxon>Eukaryota</taxon>
        <taxon>Metazoa</taxon>
        <taxon>Ecdysozoa</taxon>
        <taxon>Arthropoda</taxon>
        <taxon>Chelicerata</taxon>
        <taxon>Arachnida</taxon>
        <taxon>Acari</taxon>
        <taxon>Acariformes</taxon>
        <taxon>Trombidiformes</taxon>
        <taxon>Prostigmata</taxon>
        <taxon>Eleutherengona</taxon>
        <taxon>Raphignathae</taxon>
        <taxon>Tetranychoidea</taxon>
        <taxon>Tetranychidae</taxon>
        <taxon>Tetranychus</taxon>
    </lineage>
</organism>
<dbReference type="Proteomes" id="UP000015104">
    <property type="component" value="Unassembled WGS sequence"/>
</dbReference>
<dbReference type="AlphaFoldDB" id="T1KNB9"/>
<evidence type="ECO:0000313" key="1">
    <source>
        <dbReference type="EnsemblMetazoa" id="tetur16g00420.1"/>
    </source>
</evidence>
<dbReference type="EnsemblMetazoa" id="tetur16g00420.1">
    <property type="protein sequence ID" value="tetur16g00420.1"/>
    <property type="gene ID" value="tetur16g00420"/>
</dbReference>
<evidence type="ECO:0000313" key="2">
    <source>
        <dbReference type="Proteomes" id="UP000015104"/>
    </source>
</evidence>
<dbReference type="HOGENOM" id="CLU_3415444_0_0_1"/>
<keyword evidence="2" id="KW-1185">Reference proteome</keyword>